<organism evidence="9 10">
    <name type="scientific">Varibaculum cambriense</name>
    <dbReference type="NCBI Taxonomy" id="184870"/>
    <lineage>
        <taxon>Bacteria</taxon>
        <taxon>Bacillati</taxon>
        <taxon>Actinomycetota</taxon>
        <taxon>Actinomycetes</taxon>
        <taxon>Actinomycetales</taxon>
        <taxon>Actinomycetaceae</taxon>
        <taxon>Varibaculum</taxon>
    </lineage>
</organism>
<feature type="transmembrane region" description="Helical" evidence="7">
    <location>
        <begin position="242"/>
        <end position="264"/>
    </location>
</feature>
<dbReference type="PANTHER" id="PTHR43163:SF6">
    <property type="entry name" value="DIPEPTIDE TRANSPORT SYSTEM PERMEASE PROTEIN DPPB-RELATED"/>
    <property type="match status" value="1"/>
</dbReference>
<keyword evidence="3" id="KW-1003">Cell membrane</keyword>
<dbReference type="InterPro" id="IPR045621">
    <property type="entry name" value="BPD_transp_1_N"/>
</dbReference>
<evidence type="ECO:0000256" key="7">
    <source>
        <dbReference type="RuleBase" id="RU363032"/>
    </source>
</evidence>
<feature type="transmembrane region" description="Helical" evidence="7">
    <location>
        <begin position="12"/>
        <end position="33"/>
    </location>
</feature>
<protein>
    <submittedName>
        <fullName evidence="9">ABC transporter permease</fullName>
    </submittedName>
</protein>
<name>A0AAJ1BE31_9ACTO</name>
<feature type="transmembrane region" description="Helical" evidence="7">
    <location>
        <begin position="284"/>
        <end position="307"/>
    </location>
</feature>
<comment type="caution">
    <text evidence="9">The sequence shown here is derived from an EMBL/GenBank/DDBJ whole genome shotgun (WGS) entry which is preliminary data.</text>
</comment>
<keyword evidence="2 7" id="KW-0813">Transport</keyword>
<gene>
    <name evidence="9" type="ORF">L0M99_07580</name>
</gene>
<dbReference type="Pfam" id="PF19300">
    <property type="entry name" value="BPD_transp_1_N"/>
    <property type="match status" value="1"/>
</dbReference>
<dbReference type="Pfam" id="PF00528">
    <property type="entry name" value="BPD_transp_1"/>
    <property type="match status" value="1"/>
</dbReference>
<evidence type="ECO:0000256" key="5">
    <source>
        <dbReference type="ARBA" id="ARBA00022989"/>
    </source>
</evidence>
<dbReference type="SUPFAM" id="SSF161098">
    <property type="entry name" value="MetI-like"/>
    <property type="match status" value="1"/>
</dbReference>
<evidence type="ECO:0000259" key="8">
    <source>
        <dbReference type="PROSITE" id="PS50928"/>
    </source>
</evidence>
<evidence type="ECO:0000256" key="6">
    <source>
        <dbReference type="ARBA" id="ARBA00023136"/>
    </source>
</evidence>
<feature type="transmembrane region" description="Helical" evidence="7">
    <location>
        <begin position="180"/>
        <end position="199"/>
    </location>
</feature>
<evidence type="ECO:0000313" key="10">
    <source>
        <dbReference type="Proteomes" id="UP001200537"/>
    </source>
</evidence>
<keyword evidence="5 7" id="KW-1133">Transmembrane helix</keyword>
<feature type="transmembrane region" description="Helical" evidence="7">
    <location>
        <begin position="138"/>
        <end position="160"/>
    </location>
</feature>
<keyword evidence="6 7" id="KW-0472">Membrane</keyword>
<accession>A0AAJ1BE31</accession>
<dbReference type="PROSITE" id="PS50928">
    <property type="entry name" value="ABC_TM1"/>
    <property type="match status" value="1"/>
</dbReference>
<dbReference type="GO" id="GO:0071916">
    <property type="term" value="F:dipeptide transmembrane transporter activity"/>
    <property type="evidence" value="ECO:0007669"/>
    <property type="project" value="TreeGrafter"/>
</dbReference>
<keyword evidence="4 7" id="KW-0812">Transmembrane</keyword>
<evidence type="ECO:0000256" key="1">
    <source>
        <dbReference type="ARBA" id="ARBA00004651"/>
    </source>
</evidence>
<sequence length="320" mass="34428">MKAPAKAILKRIVTLLVSLIVASVVVFLLINLLPGDVTGVILGANADPESVAQLRAAMGLDQPLILRYFSWLSGMIRLDPGTSIFTGQAISEQLPHRLEATFSLVFAGMLLALLLAIPLGMVGALWRNRKSGIVVSALSQLGMAVPAFLAGMLLTIVFAVKLQVLPANGYVSFRESPLAWARYLCLPALSIAIVQGAVLTRYTRSAFIEVIKQDYFRTARAIGWRFPGALLRHGVRNASLQVITVLGLQLSTLLVGAIVVEQVFAIPGLGTYLIAAVGQRDLTVVQAVVMLLVAAVLVINALVDMVYQLLDPRIRQGVER</sequence>
<dbReference type="InterPro" id="IPR000515">
    <property type="entry name" value="MetI-like"/>
</dbReference>
<reference evidence="9" key="1">
    <citation type="submission" date="2022-01" db="EMBL/GenBank/DDBJ databases">
        <title>Collection of gut derived symbiotic bacterial strains cultured from healthy donors.</title>
        <authorList>
            <person name="Lin H."/>
            <person name="Kohout C."/>
            <person name="Waligurski E."/>
            <person name="Pamer E.G."/>
        </authorList>
    </citation>
    <scope>NUCLEOTIDE SEQUENCE</scope>
    <source>
        <strain evidence="9">DFI.7.46</strain>
    </source>
</reference>
<dbReference type="PANTHER" id="PTHR43163">
    <property type="entry name" value="DIPEPTIDE TRANSPORT SYSTEM PERMEASE PROTEIN DPPB-RELATED"/>
    <property type="match status" value="1"/>
</dbReference>
<feature type="transmembrane region" description="Helical" evidence="7">
    <location>
        <begin position="104"/>
        <end position="126"/>
    </location>
</feature>
<comment type="subcellular location">
    <subcellularLocation>
        <location evidence="1 7">Cell membrane</location>
        <topology evidence="1 7">Multi-pass membrane protein</topology>
    </subcellularLocation>
</comment>
<dbReference type="AlphaFoldDB" id="A0AAJ1BE31"/>
<dbReference type="Gene3D" id="1.10.3720.10">
    <property type="entry name" value="MetI-like"/>
    <property type="match status" value="1"/>
</dbReference>
<dbReference type="Proteomes" id="UP001200537">
    <property type="component" value="Unassembled WGS sequence"/>
</dbReference>
<evidence type="ECO:0000256" key="4">
    <source>
        <dbReference type="ARBA" id="ARBA00022692"/>
    </source>
</evidence>
<dbReference type="RefSeq" id="WP_238128265.1">
    <property type="nucleotide sequence ID" value="NZ_JAKNHJ010000014.1"/>
</dbReference>
<dbReference type="EMBL" id="JAKNHJ010000014">
    <property type="protein sequence ID" value="MCG4618350.1"/>
    <property type="molecule type" value="Genomic_DNA"/>
</dbReference>
<dbReference type="GO" id="GO:0005886">
    <property type="term" value="C:plasma membrane"/>
    <property type="evidence" value="ECO:0007669"/>
    <property type="project" value="UniProtKB-SubCell"/>
</dbReference>
<dbReference type="InterPro" id="IPR035906">
    <property type="entry name" value="MetI-like_sf"/>
</dbReference>
<feature type="domain" description="ABC transmembrane type-1" evidence="8">
    <location>
        <begin position="98"/>
        <end position="303"/>
    </location>
</feature>
<evidence type="ECO:0000256" key="3">
    <source>
        <dbReference type="ARBA" id="ARBA00022475"/>
    </source>
</evidence>
<comment type="similarity">
    <text evidence="7">Belongs to the binding-protein-dependent transport system permease family.</text>
</comment>
<evidence type="ECO:0000256" key="2">
    <source>
        <dbReference type="ARBA" id="ARBA00022448"/>
    </source>
</evidence>
<evidence type="ECO:0000313" key="9">
    <source>
        <dbReference type="EMBL" id="MCG4618350.1"/>
    </source>
</evidence>
<proteinExistence type="inferred from homology"/>